<dbReference type="Proteomes" id="UP000030760">
    <property type="component" value="Unassembled WGS sequence"/>
</dbReference>
<feature type="transmembrane region" description="Helical" evidence="1">
    <location>
        <begin position="20"/>
        <end position="41"/>
    </location>
</feature>
<keyword evidence="1" id="KW-0472">Membrane</keyword>
<name>M3F961_9ACTN</name>
<gene>
    <name evidence="2" type="ORF">SBD_0885</name>
</gene>
<keyword evidence="1" id="KW-1133">Transmembrane helix</keyword>
<keyword evidence="1" id="KW-0812">Transmembrane</keyword>
<reference evidence="3" key="1">
    <citation type="journal article" date="2013" name="Genome Announc.">
        <title>Draft Genome Sequence of Streptomyces bottropensis ATCC 25435, a Bottromycin-Producing Actinomycete.</title>
        <authorList>
            <person name="Zhang H."/>
            <person name="Zhou W."/>
            <person name="Zhuang Y."/>
            <person name="Liang X."/>
            <person name="Liu T."/>
        </authorList>
    </citation>
    <scope>NUCLEOTIDE SEQUENCE [LARGE SCALE GENOMIC DNA]</scope>
    <source>
        <strain evidence="3">ATCC 25435</strain>
    </source>
</reference>
<evidence type="ECO:0000313" key="2">
    <source>
        <dbReference type="EMBL" id="EMF58213.1"/>
    </source>
</evidence>
<evidence type="ECO:0000313" key="3">
    <source>
        <dbReference type="Proteomes" id="UP000030760"/>
    </source>
</evidence>
<sequence length="71" mass="7133">MADRATGRTAAASAHRPRLLTGAAVVTAVCSIVCLGLLMVVGTARLPGNPLPEGWSDPEVRAAVHSDGIAG</sequence>
<proteinExistence type="predicted"/>
<protein>
    <submittedName>
        <fullName evidence="2">Uncharacterized protein</fullName>
    </submittedName>
</protein>
<evidence type="ECO:0000256" key="1">
    <source>
        <dbReference type="SAM" id="Phobius"/>
    </source>
</evidence>
<organism evidence="2 3">
    <name type="scientific">Streptomyces bottropensis ATCC 25435</name>
    <dbReference type="NCBI Taxonomy" id="1054862"/>
    <lineage>
        <taxon>Bacteria</taxon>
        <taxon>Bacillati</taxon>
        <taxon>Actinomycetota</taxon>
        <taxon>Actinomycetes</taxon>
        <taxon>Kitasatosporales</taxon>
        <taxon>Streptomycetaceae</taxon>
        <taxon>Streptomyces</taxon>
    </lineage>
</organism>
<dbReference type="EMBL" id="KB405056">
    <property type="protein sequence ID" value="EMF58213.1"/>
    <property type="molecule type" value="Genomic_DNA"/>
</dbReference>
<dbReference type="AlphaFoldDB" id="M3F961"/>
<accession>M3F961</accession>